<dbReference type="EMBL" id="JAPMOS010000080">
    <property type="protein sequence ID" value="KAJ4456147.1"/>
    <property type="molecule type" value="Genomic_DNA"/>
</dbReference>
<comment type="caution">
    <text evidence="3">The sequence shown here is derived from an EMBL/GenBank/DDBJ whole genome shotgun (WGS) entry which is preliminary data.</text>
</comment>
<feature type="compositionally biased region" description="Low complexity" evidence="2">
    <location>
        <begin position="1"/>
        <end position="11"/>
    </location>
</feature>
<feature type="compositionally biased region" description="Polar residues" evidence="2">
    <location>
        <begin position="44"/>
        <end position="54"/>
    </location>
</feature>
<sequence>MQFPTPLYAHPELPPPPRETRQFRSQKCPALPPPGPSGGLATGNPTATPVSNPTAAPVPIQAPTFPDPLSGLKLLESGDQDLLDLDAEETGPHLFEDDSDEDEPSAPAPNAGAPALSTQTMAAAAPGVPPTLGSADSQMLLCIEAILKQQIQSATQQIQQQTQQQIQQTQQQIQQQIQQTQQQTQQQIQILVQKNQALEQRLAIFEKRFSRQMASFLEVAGVPLLLEHLKENLSGTCSCPVQGTSTDGSIAMKME</sequence>
<evidence type="ECO:0000313" key="4">
    <source>
        <dbReference type="Proteomes" id="UP001141327"/>
    </source>
</evidence>
<feature type="coiled-coil region" evidence="1">
    <location>
        <begin position="144"/>
        <end position="208"/>
    </location>
</feature>
<organism evidence="3 4">
    <name type="scientific">Paratrimastix pyriformis</name>
    <dbReference type="NCBI Taxonomy" id="342808"/>
    <lineage>
        <taxon>Eukaryota</taxon>
        <taxon>Metamonada</taxon>
        <taxon>Preaxostyla</taxon>
        <taxon>Paratrimastigidae</taxon>
        <taxon>Paratrimastix</taxon>
    </lineage>
</organism>
<name>A0ABQ8UA11_9EUKA</name>
<proteinExistence type="predicted"/>
<protein>
    <submittedName>
        <fullName evidence="3">Uncharacterized protein</fullName>
    </submittedName>
</protein>
<feature type="region of interest" description="Disordered" evidence="2">
    <location>
        <begin position="1"/>
        <end position="74"/>
    </location>
</feature>
<evidence type="ECO:0000313" key="3">
    <source>
        <dbReference type="EMBL" id="KAJ4456147.1"/>
    </source>
</evidence>
<evidence type="ECO:0000256" key="1">
    <source>
        <dbReference type="SAM" id="Coils"/>
    </source>
</evidence>
<feature type="region of interest" description="Disordered" evidence="2">
    <location>
        <begin position="91"/>
        <end position="114"/>
    </location>
</feature>
<keyword evidence="4" id="KW-1185">Reference proteome</keyword>
<dbReference type="Proteomes" id="UP001141327">
    <property type="component" value="Unassembled WGS sequence"/>
</dbReference>
<keyword evidence="1" id="KW-0175">Coiled coil</keyword>
<accession>A0ABQ8UA11</accession>
<evidence type="ECO:0000256" key="2">
    <source>
        <dbReference type="SAM" id="MobiDB-lite"/>
    </source>
</evidence>
<reference evidence="3" key="1">
    <citation type="journal article" date="2022" name="bioRxiv">
        <title>Genomics of Preaxostyla Flagellates Illuminates Evolutionary Transitions and the Path Towards Mitochondrial Loss.</title>
        <authorList>
            <person name="Novak L.V.F."/>
            <person name="Treitli S.C."/>
            <person name="Pyrih J."/>
            <person name="Halakuc P."/>
            <person name="Pipaliya S.V."/>
            <person name="Vacek V."/>
            <person name="Brzon O."/>
            <person name="Soukal P."/>
            <person name="Eme L."/>
            <person name="Dacks J.B."/>
            <person name="Karnkowska A."/>
            <person name="Elias M."/>
            <person name="Hampl V."/>
        </authorList>
    </citation>
    <scope>NUCLEOTIDE SEQUENCE</scope>
    <source>
        <strain evidence="3">RCP-MX</strain>
    </source>
</reference>
<gene>
    <name evidence="3" type="ORF">PAPYR_8752</name>
</gene>